<proteinExistence type="predicted"/>
<gene>
    <name evidence="2" type="ORF">DFH07DRAFT_772808</name>
</gene>
<comment type="caution">
    <text evidence="2">The sequence shown here is derived from an EMBL/GenBank/DDBJ whole genome shotgun (WGS) entry which is preliminary data.</text>
</comment>
<dbReference type="Proteomes" id="UP001215280">
    <property type="component" value="Unassembled WGS sequence"/>
</dbReference>
<keyword evidence="1" id="KW-1133">Transmembrane helix</keyword>
<keyword evidence="3" id="KW-1185">Reference proteome</keyword>
<name>A0AAD7NF70_9AGAR</name>
<evidence type="ECO:0000313" key="3">
    <source>
        <dbReference type="Proteomes" id="UP001215280"/>
    </source>
</evidence>
<feature type="transmembrane region" description="Helical" evidence="1">
    <location>
        <begin position="18"/>
        <end position="36"/>
    </location>
</feature>
<evidence type="ECO:0000256" key="1">
    <source>
        <dbReference type="SAM" id="Phobius"/>
    </source>
</evidence>
<evidence type="ECO:0000313" key="2">
    <source>
        <dbReference type="EMBL" id="KAJ7757326.1"/>
    </source>
</evidence>
<organism evidence="2 3">
    <name type="scientific">Mycena maculata</name>
    <dbReference type="NCBI Taxonomy" id="230809"/>
    <lineage>
        <taxon>Eukaryota</taxon>
        <taxon>Fungi</taxon>
        <taxon>Dikarya</taxon>
        <taxon>Basidiomycota</taxon>
        <taxon>Agaricomycotina</taxon>
        <taxon>Agaricomycetes</taxon>
        <taxon>Agaricomycetidae</taxon>
        <taxon>Agaricales</taxon>
        <taxon>Marasmiineae</taxon>
        <taxon>Mycenaceae</taxon>
        <taxon>Mycena</taxon>
    </lineage>
</organism>
<sequence>MGILGVEVNLPGTKTCRLSIIMVSITYGMMVSLLLIEASIKTPQTSTIPLQLLPDLPSAVVMLKFWPPPQEILDGFALATRVTVFIITSLGSSPMSQILPNTPIVRYTRSTQGDAGELCRLYQGCTQGASGTCHNGIHQALAAASVRHHLLQPLLRLDQFR</sequence>
<protein>
    <submittedName>
        <fullName evidence="2">Uncharacterized protein</fullName>
    </submittedName>
</protein>
<keyword evidence="1" id="KW-0472">Membrane</keyword>
<reference evidence="2" key="1">
    <citation type="submission" date="2023-03" db="EMBL/GenBank/DDBJ databases">
        <title>Massive genome expansion in bonnet fungi (Mycena s.s.) driven by repeated elements and novel gene families across ecological guilds.</title>
        <authorList>
            <consortium name="Lawrence Berkeley National Laboratory"/>
            <person name="Harder C.B."/>
            <person name="Miyauchi S."/>
            <person name="Viragh M."/>
            <person name="Kuo A."/>
            <person name="Thoen E."/>
            <person name="Andreopoulos B."/>
            <person name="Lu D."/>
            <person name="Skrede I."/>
            <person name="Drula E."/>
            <person name="Henrissat B."/>
            <person name="Morin E."/>
            <person name="Kohler A."/>
            <person name="Barry K."/>
            <person name="LaButti K."/>
            <person name="Morin E."/>
            <person name="Salamov A."/>
            <person name="Lipzen A."/>
            <person name="Mereny Z."/>
            <person name="Hegedus B."/>
            <person name="Baldrian P."/>
            <person name="Stursova M."/>
            <person name="Weitz H."/>
            <person name="Taylor A."/>
            <person name="Grigoriev I.V."/>
            <person name="Nagy L.G."/>
            <person name="Martin F."/>
            <person name="Kauserud H."/>
        </authorList>
    </citation>
    <scope>NUCLEOTIDE SEQUENCE</scope>
    <source>
        <strain evidence="2">CBHHK188m</strain>
    </source>
</reference>
<dbReference type="AlphaFoldDB" id="A0AAD7NF70"/>
<keyword evidence="1" id="KW-0812">Transmembrane</keyword>
<dbReference type="EMBL" id="JARJLG010000058">
    <property type="protein sequence ID" value="KAJ7757326.1"/>
    <property type="molecule type" value="Genomic_DNA"/>
</dbReference>
<accession>A0AAD7NF70</accession>